<dbReference type="Proteomes" id="UP001318040">
    <property type="component" value="Chromosome 7"/>
</dbReference>
<feature type="region of interest" description="Disordered" evidence="2">
    <location>
        <begin position="243"/>
        <end position="270"/>
    </location>
</feature>
<feature type="region of interest" description="Disordered" evidence="2">
    <location>
        <begin position="461"/>
        <end position="489"/>
    </location>
</feature>
<dbReference type="Pfam" id="PF08539">
    <property type="entry name" value="HbrB"/>
    <property type="match status" value="1"/>
</dbReference>
<evidence type="ECO:0000313" key="4">
    <source>
        <dbReference type="RefSeq" id="XP_032805166.1"/>
    </source>
</evidence>
<reference evidence="4" key="1">
    <citation type="submission" date="2025-08" db="UniProtKB">
        <authorList>
            <consortium name="RefSeq"/>
        </authorList>
    </citation>
    <scope>IDENTIFICATION</scope>
    <source>
        <tissue evidence="4">Sperm</tissue>
    </source>
</reference>
<evidence type="ECO:0000256" key="2">
    <source>
        <dbReference type="SAM" id="MobiDB-lite"/>
    </source>
</evidence>
<sequence>MGSMRRPKYRSSPNLQGEVFRYDLTPCLQEERASLSGHPQPGSEITWDSVQERVVAVFSRKGLKDNELFVLTEKVRHLLKSHVGPLILDYFKMQLLTRGMVILREKLRYCEGQKLLDTLAEVWEYFFGEILPTLQAVFYPVQSVHEPQAPTSEYLQLEALIPRVVSSYLGTFGTVHAGGDLAEHSVCLLEKRFSCRPPKISPPAGSPTVKNAPPRSWSHNGHPLGPLPETECDTGAAAQIFPPGDGTAGEPDRGPTLGEAARGPDASGDAAVAPDAVVQSLVKSLSESEIADKPTAKLEACCSFAQDLKSLEICRAEQSVSVPDFLVPSFSTAQQEQLLGALHERAADHLAKGSSASDAAFPGLSELPNSAGSRPAPRDARDYGGVGGGVAGGGGGGGGGSSEYSGLGVPEGGGRKSPSPYAPATPCHLHQRELRAAGPALPYTVSEPILRGGRDLAACGTWDSSTPSSGTSEERRCGGAPPVCEFEAR</sequence>
<feature type="compositionally biased region" description="Polar residues" evidence="2">
    <location>
        <begin position="462"/>
        <end position="471"/>
    </location>
</feature>
<gene>
    <name evidence="4" type="primary">LOC116940035</name>
</gene>
<dbReference type="GO" id="GO:0038203">
    <property type="term" value="P:TORC2 signaling"/>
    <property type="evidence" value="ECO:0007669"/>
    <property type="project" value="TreeGrafter"/>
</dbReference>
<dbReference type="GO" id="GO:0031932">
    <property type="term" value="C:TORC2 complex"/>
    <property type="evidence" value="ECO:0007669"/>
    <property type="project" value="TreeGrafter"/>
</dbReference>
<dbReference type="PANTHER" id="PTHR32428">
    <property type="entry name" value="TARGET OF RAPAMYCIN COMPLEX 2 SUBUNIT BIT61-RELATED"/>
    <property type="match status" value="1"/>
</dbReference>
<dbReference type="AlphaFoldDB" id="A0AAJ7ST87"/>
<organism evidence="3 4">
    <name type="scientific">Petromyzon marinus</name>
    <name type="common">Sea lamprey</name>
    <dbReference type="NCBI Taxonomy" id="7757"/>
    <lineage>
        <taxon>Eukaryota</taxon>
        <taxon>Metazoa</taxon>
        <taxon>Chordata</taxon>
        <taxon>Craniata</taxon>
        <taxon>Vertebrata</taxon>
        <taxon>Cyclostomata</taxon>
        <taxon>Hyperoartia</taxon>
        <taxon>Petromyzontiformes</taxon>
        <taxon>Petromyzontidae</taxon>
        <taxon>Petromyzon</taxon>
    </lineage>
</organism>
<evidence type="ECO:0000313" key="3">
    <source>
        <dbReference type="Proteomes" id="UP001318040"/>
    </source>
</evidence>
<accession>A0AAJ7ST87</accession>
<feature type="region of interest" description="Disordered" evidence="2">
    <location>
        <begin position="353"/>
        <end position="423"/>
    </location>
</feature>
<comment type="similarity">
    <text evidence="1">Belongs to the PROTOR family.</text>
</comment>
<proteinExistence type="inferred from homology"/>
<name>A0AAJ7ST87_PETMA</name>
<evidence type="ECO:0000256" key="1">
    <source>
        <dbReference type="ARBA" id="ARBA00010453"/>
    </source>
</evidence>
<dbReference type="PANTHER" id="PTHR32428:SF2">
    <property type="entry name" value="TARGET OF RAPAMYCIN COMPLEX 2 SUBUNIT BIT61-RELATED"/>
    <property type="match status" value="1"/>
</dbReference>
<dbReference type="InterPro" id="IPR013745">
    <property type="entry name" value="Bit61/PRR5"/>
</dbReference>
<keyword evidence="3" id="KW-1185">Reference proteome</keyword>
<protein>
    <submittedName>
        <fullName evidence="4">Proline-rich protein 5-like isoform X2</fullName>
    </submittedName>
</protein>
<feature type="compositionally biased region" description="Gly residues" evidence="2">
    <location>
        <begin position="384"/>
        <end position="401"/>
    </location>
</feature>
<dbReference type="RefSeq" id="XP_032805166.1">
    <property type="nucleotide sequence ID" value="XM_032949275.1"/>
</dbReference>